<comment type="caution">
    <text evidence="1">The sequence shown here is derived from an EMBL/GenBank/DDBJ whole genome shotgun (WGS) entry which is preliminary data.</text>
</comment>
<dbReference type="Proteomes" id="UP000429229">
    <property type="component" value="Unassembled WGS sequence"/>
</dbReference>
<sequence>MTTATLKNPTGEPTAARALLSNADFRLIREALASHAKTLDDEAELAKVSALHHRLGSYQR</sequence>
<protein>
    <submittedName>
        <fullName evidence="1">Uncharacterized protein</fullName>
    </submittedName>
</protein>
<evidence type="ECO:0000313" key="1">
    <source>
        <dbReference type="EMBL" id="MXP09399.1"/>
    </source>
</evidence>
<dbReference type="EMBL" id="WTYR01000001">
    <property type="protein sequence ID" value="MXP09399.1"/>
    <property type="molecule type" value="Genomic_DNA"/>
</dbReference>
<dbReference type="AlphaFoldDB" id="A0A6I4U014"/>
<reference evidence="1 2" key="1">
    <citation type="submission" date="2019-12" db="EMBL/GenBank/DDBJ databases">
        <title>Genomic-based taxomic classification of the family Erythrobacteraceae.</title>
        <authorList>
            <person name="Xu L."/>
        </authorList>
    </citation>
    <scope>NUCLEOTIDE SEQUENCE [LARGE SCALE GENOMIC DNA]</scope>
    <source>
        <strain evidence="1 2">LMG 29519</strain>
    </source>
</reference>
<dbReference type="OrthoDB" id="8373484at2"/>
<proteinExistence type="predicted"/>
<keyword evidence="2" id="KW-1185">Reference proteome</keyword>
<gene>
    <name evidence="1" type="ORF">GRI68_04335</name>
</gene>
<name>A0A6I4U014_9SPHN</name>
<evidence type="ECO:0000313" key="2">
    <source>
        <dbReference type="Proteomes" id="UP000429229"/>
    </source>
</evidence>
<accession>A0A6I4U014</accession>
<organism evidence="1 2">
    <name type="scientific">Alteriqipengyuania halimionae</name>
    <dbReference type="NCBI Taxonomy" id="1926630"/>
    <lineage>
        <taxon>Bacteria</taxon>
        <taxon>Pseudomonadati</taxon>
        <taxon>Pseudomonadota</taxon>
        <taxon>Alphaproteobacteria</taxon>
        <taxon>Sphingomonadales</taxon>
        <taxon>Erythrobacteraceae</taxon>
        <taxon>Alteriqipengyuania</taxon>
    </lineage>
</organism>